<dbReference type="SUPFAM" id="SSF158997">
    <property type="entry name" value="Trm112p-like"/>
    <property type="match status" value="1"/>
</dbReference>
<dbReference type="Proteomes" id="UP000281708">
    <property type="component" value="Unassembled WGS sequence"/>
</dbReference>
<dbReference type="EMBL" id="RDBE01000006">
    <property type="protein sequence ID" value="RLV49901.1"/>
    <property type="molecule type" value="Genomic_DNA"/>
</dbReference>
<reference evidence="1 2" key="1">
    <citation type="submission" date="2018-10" db="EMBL/GenBank/DDBJ databases">
        <title>Marmoricola sp. 4Q3S-7 whole genome shotgun sequence.</title>
        <authorList>
            <person name="Li F."/>
        </authorList>
    </citation>
    <scope>NUCLEOTIDE SEQUENCE [LARGE SCALE GENOMIC DNA]</scope>
    <source>
        <strain evidence="1 2">4Q3S-7</strain>
    </source>
</reference>
<evidence type="ECO:0000313" key="2">
    <source>
        <dbReference type="Proteomes" id="UP000281708"/>
    </source>
</evidence>
<dbReference type="Gene3D" id="2.20.25.10">
    <property type="match status" value="1"/>
</dbReference>
<keyword evidence="2" id="KW-1185">Reference proteome</keyword>
<gene>
    <name evidence="1" type="ORF">D9V37_08440</name>
</gene>
<comment type="caution">
    <text evidence="1">The sequence shown here is derived from an EMBL/GenBank/DDBJ whole genome shotgun (WGS) entry which is preliminary data.</text>
</comment>
<dbReference type="AlphaFoldDB" id="A0A3L8P457"/>
<accession>A0A3L8P457</accession>
<dbReference type="Pfam" id="PF03966">
    <property type="entry name" value="Trm112p"/>
    <property type="match status" value="1"/>
</dbReference>
<dbReference type="InterPro" id="IPR005651">
    <property type="entry name" value="Trm112-like"/>
</dbReference>
<organism evidence="1 2">
    <name type="scientific">Nocardioides mangrovicus</name>
    <dbReference type="NCBI Taxonomy" id="2478913"/>
    <lineage>
        <taxon>Bacteria</taxon>
        <taxon>Bacillati</taxon>
        <taxon>Actinomycetota</taxon>
        <taxon>Actinomycetes</taxon>
        <taxon>Propionibacteriales</taxon>
        <taxon>Nocardioidaceae</taxon>
        <taxon>Nocardioides</taxon>
    </lineage>
</organism>
<sequence length="64" mass="6873">MNLDPQLLEIVVCPHCRGALRVDEAATELVCTDPGGDCGYAYPVHTDPQGDIPILLVDEARKPA</sequence>
<dbReference type="OrthoDB" id="9812205at2"/>
<evidence type="ECO:0000313" key="1">
    <source>
        <dbReference type="EMBL" id="RLV49901.1"/>
    </source>
</evidence>
<dbReference type="RefSeq" id="WP_121805665.1">
    <property type="nucleotide sequence ID" value="NZ_RDBE01000006.1"/>
</dbReference>
<name>A0A3L8P457_9ACTN</name>
<proteinExistence type="predicted"/>
<protein>
    <submittedName>
        <fullName evidence="1">Trm112 family protein</fullName>
    </submittedName>
</protein>